<proteinExistence type="predicted"/>
<sequence length="93" mass="10600">MIYWFKCDVTEPPITTDPTVEELNTIAENGSTKDIQIYKFPCHTLSVERSAKLVTEALSTVCGSHNRVGFIRNTMALRTIMPSFEHKANYKMM</sequence>
<dbReference type="OrthoDB" id="6617942at2759"/>
<dbReference type="EMBL" id="BGPR01000473">
    <property type="protein sequence ID" value="GBM22069.1"/>
    <property type="molecule type" value="Genomic_DNA"/>
</dbReference>
<dbReference type="PANTHER" id="PTHR46409">
    <property type="entry name" value="HTH PSQ-TYPE DOMAIN-CONTAINING PROTEIN"/>
    <property type="match status" value="1"/>
</dbReference>
<dbReference type="Proteomes" id="UP000499080">
    <property type="component" value="Unassembled WGS sequence"/>
</dbReference>
<dbReference type="AlphaFoldDB" id="A0A4Y2E171"/>
<reference evidence="1 2" key="1">
    <citation type="journal article" date="2019" name="Sci. Rep.">
        <title>Orb-weaving spider Araneus ventricosus genome elucidates the spidroin gene catalogue.</title>
        <authorList>
            <person name="Kono N."/>
            <person name="Nakamura H."/>
            <person name="Ohtoshi R."/>
            <person name="Moran D.A.P."/>
            <person name="Shinohara A."/>
            <person name="Yoshida Y."/>
            <person name="Fujiwara M."/>
            <person name="Mori M."/>
            <person name="Tomita M."/>
            <person name="Arakawa K."/>
        </authorList>
    </citation>
    <scope>NUCLEOTIDE SEQUENCE [LARGE SCALE GENOMIC DNA]</scope>
</reference>
<accession>A0A4Y2E171</accession>
<keyword evidence="2" id="KW-1185">Reference proteome</keyword>
<evidence type="ECO:0000313" key="1">
    <source>
        <dbReference type="EMBL" id="GBM22069.1"/>
    </source>
</evidence>
<dbReference type="PANTHER" id="PTHR46409:SF1">
    <property type="entry name" value="HTH PSQ-TYPE DOMAIN-CONTAINING PROTEIN"/>
    <property type="match status" value="1"/>
</dbReference>
<organism evidence="1 2">
    <name type="scientific">Araneus ventricosus</name>
    <name type="common">Orbweaver spider</name>
    <name type="synonym">Epeira ventricosa</name>
    <dbReference type="NCBI Taxonomy" id="182803"/>
    <lineage>
        <taxon>Eukaryota</taxon>
        <taxon>Metazoa</taxon>
        <taxon>Ecdysozoa</taxon>
        <taxon>Arthropoda</taxon>
        <taxon>Chelicerata</taxon>
        <taxon>Arachnida</taxon>
        <taxon>Araneae</taxon>
        <taxon>Araneomorphae</taxon>
        <taxon>Entelegynae</taxon>
        <taxon>Araneoidea</taxon>
        <taxon>Araneidae</taxon>
        <taxon>Araneus</taxon>
    </lineage>
</organism>
<name>A0A4Y2E171_ARAVE</name>
<gene>
    <name evidence="1" type="ORF">AVEN_137378_1</name>
</gene>
<protein>
    <submittedName>
        <fullName evidence="1">Uncharacterized protein</fullName>
    </submittedName>
</protein>
<comment type="caution">
    <text evidence="1">The sequence shown here is derived from an EMBL/GenBank/DDBJ whole genome shotgun (WGS) entry which is preliminary data.</text>
</comment>
<evidence type="ECO:0000313" key="2">
    <source>
        <dbReference type="Proteomes" id="UP000499080"/>
    </source>
</evidence>